<evidence type="ECO:0000256" key="1">
    <source>
        <dbReference type="SAM" id="Phobius"/>
    </source>
</evidence>
<protein>
    <recommendedName>
        <fullName evidence="2">DUF6533 domain-containing protein</fullName>
    </recommendedName>
</protein>
<accession>A0A166T1S5</accession>
<keyword evidence="1" id="KW-1133">Transmembrane helix</keyword>
<dbReference type="Proteomes" id="UP000076532">
    <property type="component" value="Unassembled WGS sequence"/>
</dbReference>
<keyword evidence="1" id="KW-0472">Membrane</keyword>
<feature type="domain" description="DUF6533" evidence="2">
    <location>
        <begin position="49"/>
        <end position="92"/>
    </location>
</feature>
<dbReference type="Pfam" id="PF20151">
    <property type="entry name" value="DUF6533"/>
    <property type="match status" value="1"/>
</dbReference>
<evidence type="ECO:0000313" key="3">
    <source>
        <dbReference type="EMBL" id="KZP30084.1"/>
    </source>
</evidence>
<dbReference type="EMBL" id="KV417495">
    <property type="protein sequence ID" value="KZP30084.1"/>
    <property type="molecule type" value="Genomic_DNA"/>
</dbReference>
<dbReference type="AlphaFoldDB" id="A0A166T1S5"/>
<evidence type="ECO:0000259" key="2">
    <source>
        <dbReference type="Pfam" id="PF20151"/>
    </source>
</evidence>
<reference evidence="3 4" key="1">
    <citation type="journal article" date="2016" name="Mol. Biol. Evol.">
        <title>Comparative Genomics of Early-Diverging Mushroom-Forming Fungi Provides Insights into the Origins of Lignocellulose Decay Capabilities.</title>
        <authorList>
            <person name="Nagy L.G."/>
            <person name="Riley R."/>
            <person name="Tritt A."/>
            <person name="Adam C."/>
            <person name="Daum C."/>
            <person name="Floudas D."/>
            <person name="Sun H."/>
            <person name="Yadav J.S."/>
            <person name="Pangilinan J."/>
            <person name="Larsson K.H."/>
            <person name="Matsuura K."/>
            <person name="Barry K."/>
            <person name="Labutti K."/>
            <person name="Kuo R."/>
            <person name="Ohm R.A."/>
            <person name="Bhattacharya S.S."/>
            <person name="Shirouzu T."/>
            <person name="Yoshinaga Y."/>
            <person name="Martin F.M."/>
            <person name="Grigoriev I.V."/>
            <person name="Hibbett D.S."/>
        </authorList>
    </citation>
    <scope>NUCLEOTIDE SEQUENCE [LARGE SCALE GENOMIC DNA]</scope>
    <source>
        <strain evidence="3 4">CBS 109695</strain>
    </source>
</reference>
<feature type="transmembrane region" description="Helical" evidence="1">
    <location>
        <begin position="147"/>
        <end position="168"/>
    </location>
</feature>
<dbReference type="STRING" id="436010.A0A166T1S5"/>
<organism evidence="3 4">
    <name type="scientific">Athelia psychrophila</name>
    <dbReference type="NCBI Taxonomy" id="1759441"/>
    <lineage>
        <taxon>Eukaryota</taxon>
        <taxon>Fungi</taxon>
        <taxon>Dikarya</taxon>
        <taxon>Basidiomycota</taxon>
        <taxon>Agaricomycotina</taxon>
        <taxon>Agaricomycetes</taxon>
        <taxon>Agaricomycetidae</taxon>
        <taxon>Atheliales</taxon>
        <taxon>Atheliaceae</taxon>
        <taxon>Athelia</taxon>
    </lineage>
</organism>
<gene>
    <name evidence="3" type="ORF">FIBSPDRAFT_143195</name>
</gene>
<feature type="transmembrane region" description="Helical" evidence="1">
    <location>
        <begin position="228"/>
        <end position="246"/>
    </location>
</feature>
<dbReference type="InterPro" id="IPR045340">
    <property type="entry name" value="DUF6533"/>
</dbReference>
<proteinExistence type="predicted"/>
<sequence length="276" mass="31091">MFVCWEKVNVSHLVKPSAAAALILLPVVERLSMHVQELALIRHARCNTLGGLIFVCWEALITHDNEVQFIWCKPNTLSIKWLFLYIRYAGILGQIFNLFVTIHYPLSSDQCASWFTIQCVIGQIMMSALETVLILRVYALYNRSYRVAAALMFFILAEIIITSMAIVWDMIPLLDFGPTCFTVIPHKWSNHALSAIIKRDGTAACGAVLTLMLAVILHVALQDTLILAIMYWFYPLLSVVGCRLVLNTQDVTLSHAYSDHDCDTEPDLTSIRTTAI</sequence>
<evidence type="ECO:0000313" key="4">
    <source>
        <dbReference type="Proteomes" id="UP000076532"/>
    </source>
</evidence>
<feature type="transmembrane region" description="Helical" evidence="1">
    <location>
        <begin position="85"/>
        <end position="106"/>
    </location>
</feature>
<feature type="transmembrane region" description="Helical" evidence="1">
    <location>
        <begin position="112"/>
        <end position="135"/>
    </location>
</feature>
<dbReference type="OrthoDB" id="3066463at2759"/>
<keyword evidence="1" id="KW-0812">Transmembrane</keyword>
<name>A0A166T1S5_9AGAM</name>
<keyword evidence="4" id="KW-1185">Reference proteome</keyword>